<dbReference type="GO" id="GO:0016706">
    <property type="term" value="F:2-oxoglutarate-dependent dioxygenase activity"/>
    <property type="evidence" value="ECO:0007669"/>
    <property type="project" value="UniProtKB-ARBA"/>
</dbReference>
<comment type="caution">
    <text evidence="1">The sequence shown here is derived from an EMBL/GenBank/DDBJ whole genome shotgun (WGS) entry which is preliminary data.</text>
</comment>
<sequence>MVLDPAPLDRRADRMTAELDARGYVRWLTRLDDAALAELTALFADWPGGCPGQRIDPAQTEGLSFVRRLCSDLNGAPGADFRPVRAILFDKQDGANWALAWHQDRTIEVAERRDTDGFVPWTVKQGRVHVAPPVSLLERMRTVRFHLDPVDADNAPLLVSPGSHRLGLIPEAAIGDVVARCGETMCLADAGSVWVYHTLILHASARSRPGRHRRVLQIDLSAGGLRWGADGEGRAS</sequence>
<dbReference type="EMBL" id="JACIDH010000002">
    <property type="protein sequence ID" value="MBB3878513.1"/>
    <property type="molecule type" value="Genomic_DNA"/>
</dbReference>
<evidence type="ECO:0008006" key="3">
    <source>
        <dbReference type="Google" id="ProtNLM"/>
    </source>
</evidence>
<dbReference type="Gene3D" id="2.60.120.620">
    <property type="entry name" value="q2cbj1_9rhob like domain"/>
    <property type="match status" value="1"/>
</dbReference>
<reference evidence="1 2" key="1">
    <citation type="submission" date="2020-08" db="EMBL/GenBank/DDBJ databases">
        <title>Genomic Encyclopedia of Type Strains, Phase IV (KMG-IV): sequencing the most valuable type-strain genomes for metagenomic binning, comparative biology and taxonomic classification.</title>
        <authorList>
            <person name="Goeker M."/>
        </authorList>
    </citation>
    <scope>NUCLEOTIDE SEQUENCE [LARGE SCALE GENOMIC DNA]</scope>
    <source>
        <strain evidence="1 2">DSM 19512</strain>
    </source>
</reference>
<dbReference type="SUPFAM" id="SSF51197">
    <property type="entry name" value="Clavaminate synthase-like"/>
    <property type="match status" value="1"/>
</dbReference>
<dbReference type="Pfam" id="PF05721">
    <property type="entry name" value="PhyH"/>
    <property type="match status" value="1"/>
</dbReference>
<dbReference type="AlphaFoldDB" id="A0A7W6AAI5"/>
<organism evidence="1 2">
    <name type="scientific">Sphingomonas pseudosanguinis</name>
    <dbReference type="NCBI Taxonomy" id="413712"/>
    <lineage>
        <taxon>Bacteria</taxon>
        <taxon>Pseudomonadati</taxon>
        <taxon>Pseudomonadota</taxon>
        <taxon>Alphaproteobacteria</taxon>
        <taxon>Sphingomonadales</taxon>
        <taxon>Sphingomonadaceae</taxon>
        <taxon>Sphingomonas</taxon>
    </lineage>
</organism>
<dbReference type="RefSeq" id="WP_240455988.1">
    <property type="nucleotide sequence ID" value="NZ_JACIDH010000002.1"/>
</dbReference>
<evidence type="ECO:0000313" key="2">
    <source>
        <dbReference type="Proteomes" id="UP000538670"/>
    </source>
</evidence>
<dbReference type="Proteomes" id="UP000538670">
    <property type="component" value="Unassembled WGS sequence"/>
</dbReference>
<accession>A0A7W6AAI5</accession>
<keyword evidence="2" id="KW-1185">Reference proteome</keyword>
<name>A0A7W6AAI5_9SPHN</name>
<proteinExistence type="predicted"/>
<protein>
    <recommendedName>
        <fullName evidence="3">Phytanoyl-CoA dioxygenase</fullName>
    </recommendedName>
</protein>
<dbReference type="InterPro" id="IPR008775">
    <property type="entry name" value="Phytyl_CoA_dOase-like"/>
</dbReference>
<evidence type="ECO:0000313" key="1">
    <source>
        <dbReference type="EMBL" id="MBB3878513.1"/>
    </source>
</evidence>
<gene>
    <name evidence="1" type="ORF">GGR48_000926</name>
</gene>